<reference evidence="1 2" key="1">
    <citation type="journal article" date="2014" name="Genome Announc.">
        <title>Complete Genome Sequence of a Staphylococcus epidermidis Bacteriophage Isolated from the Anterior Nares of Humans.</title>
        <authorList>
            <person name="Aswani V.H."/>
            <person name="Tremblay D.M."/>
            <person name="Moineau S."/>
            <person name="Shukla S.K."/>
        </authorList>
    </citation>
    <scope>NUCLEOTIDE SEQUENCE [LARGE SCALE GENOMIC DNA]</scope>
</reference>
<organism evidence="1 2">
    <name type="scientific">Staphylococcus phage 6ec</name>
    <dbReference type="NCBI Taxonomy" id="1500386"/>
    <lineage>
        <taxon>Viruses</taxon>
        <taxon>Duplodnaviria</taxon>
        <taxon>Heunggongvirae</taxon>
        <taxon>Uroviricota</taxon>
        <taxon>Caudoviricetes</taxon>
        <taxon>Sextaecvirus</taxon>
        <taxon>Sextaecvirus sextaec</taxon>
    </lineage>
</organism>
<protein>
    <submittedName>
        <fullName evidence="1">Uncharacterized protein</fullName>
    </submittedName>
</protein>
<dbReference type="RefSeq" id="YP_009042519.1">
    <property type="nucleotide sequence ID" value="NC_024355.1"/>
</dbReference>
<evidence type="ECO:0000313" key="2">
    <source>
        <dbReference type="Proteomes" id="UP000026999"/>
    </source>
</evidence>
<evidence type="ECO:0000313" key="1">
    <source>
        <dbReference type="EMBL" id="AIA64040.1"/>
    </source>
</evidence>
<dbReference type="GeneID" id="19685755"/>
<dbReference type="OrthoDB" id="30542at10239"/>
<gene>
    <name evidence="1" type="ORF">PHAGE6E_13</name>
</gene>
<sequence>MYKKNFNNNSVKVDVNFYEFKVGDKILYCIKLEDILEQLNLRKDKIVPIVKSIKKGEKNIVILKNNKYYLSQTGYELLLKNLKGRNRKRRKSNLILGKYRNKNNKNKDMAYVPKDKGIKHDNTELNNIPYSVLYGQIYYSHKVIADILDTNEKYIFEICEDLKNDSNHIIQKENETYIIKDIGFCKIMNELNLDYTKLLLDLYSMRYWSYKKFKKVKFKNKKRKISSFSNSHG</sequence>
<accession>A0A060AB15</accession>
<name>A0A060AB15_9CAUD</name>
<dbReference type="KEGG" id="vg:19685755"/>
<dbReference type="Proteomes" id="UP000026999">
    <property type="component" value="Segment"/>
</dbReference>
<keyword evidence="2" id="KW-1185">Reference proteome</keyword>
<proteinExistence type="predicted"/>
<dbReference type="EMBL" id="KJ804259">
    <property type="protein sequence ID" value="AIA64040.1"/>
    <property type="molecule type" value="Genomic_DNA"/>
</dbReference>